<dbReference type="SUPFAM" id="SSF51735">
    <property type="entry name" value="NAD(P)-binding Rossmann-fold domains"/>
    <property type="match status" value="2"/>
</dbReference>
<dbReference type="PROSITE" id="PS52004">
    <property type="entry name" value="KS3_2"/>
    <property type="match status" value="1"/>
</dbReference>
<dbReference type="Pfam" id="PF14765">
    <property type="entry name" value="PS-DH"/>
    <property type="match status" value="1"/>
</dbReference>
<dbReference type="InterPro" id="IPR014031">
    <property type="entry name" value="Ketoacyl_synth_C"/>
</dbReference>
<protein>
    <submittedName>
        <fullName evidence="12">Type I iterative polyketide synthase</fullName>
    </submittedName>
</protein>
<gene>
    <name evidence="12" type="ORF">N7492_006909</name>
</gene>
<dbReference type="InterPro" id="IPR020843">
    <property type="entry name" value="ER"/>
</dbReference>
<dbReference type="GO" id="GO:1901336">
    <property type="term" value="P:lactone biosynthetic process"/>
    <property type="evidence" value="ECO:0007669"/>
    <property type="project" value="UniProtKB-ARBA"/>
</dbReference>
<dbReference type="EMBL" id="JAPQKO010000005">
    <property type="protein sequence ID" value="KAJ5161517.1"/>
    <property type="molecule type" value="Genomic_DNA"/>
</dbReference>
<feature type="region of interest" description="N-terminal hotdog fold" evidence="8">
    <location>
        <begin position="940"/>
        <end position="1068"/>
    </location>
</feature>
<reference evidence="12" key="2">
    <citation type="journal article" date="2023" name="IMA Fungus">
        <title>Comparative genomic study of the Penicillium genus elucidates a diverse pangenome and 15 lateral gene transfer events.</title>
        <authorList>
            <person name="Petersen C."/>
            <person name="Sorensen T."/>
            <person name="Nielsen M.R."/>
            <person name="Sondergaard T.E."/>
            <person name="Sorensen J.L."/>
            <person name="Fitzpatrick D.A."/>
            <person name="Frisvad J.C."/>
            <person name="Nielsen K.L."/>
        </authorList>
    </citation>
    <scope>NUCLEOTIDE SEQUENCE</scope>
    <source>
        <strain evidence="12">IBT 21917</strain>
    </source>
</reference>
<dbReference type="SUPFAM" id="SSF53901">
    <property type="entry name" value="Thiolase-like"/>
    <property type="match status" value="1"/>
</dbReference>
<dbReference type="PANTHER" id="PTHR43775">
    <property type="entry name" value="FATTY ACID SYNTHASE"/>
    <property type="match status" value="1"/>
</dbReference>
<comment type="caution">
    <text evidence="12">The sequence shown here is derived from an EMBL/GenBank/DDBJ whole genome shotgun (WGS) entry which is preliminary data.</text>
</comment>
<dbReference type="InterPro" id="IPR001227">
    <property type="entry name" value="Ac_transferase_dom_sf"/>
</dbReference>
<evidence type="ECO:0000256" key="7">
    <source>
        <dbReference type="ARBA" id="ARBA00023315"/>
    </source>
</evidence>
<dbReference type="GO" id="GO:0008168">
    <property type="term" value="F:methyltransferase activity"/>
    <property type="evidence" value="ECO:0007669"/>
    <property type="project" value="UniProtKB-KW"/>
</dbReference>
<evidence type="ECO:0000256" key="8">
    <source>
        <dbReference type="PROSITE-ProRule" id="PRU01363"/>
    </source>
</evidence>
<dbReference type="SUPFAM" id="SSF52151">
    <property type="entry name" value="FabD/lysophospholipase-like"/>
    <property type="match status" value="1"/>
</dbReference>
<dbReference type="InterPro" id="IPR057326">
    <property type="entry name" value="KR_dom"/>
</dbReference>
<dbReference type="Gene3D" id="3.90.180.10">
    <property type="entry name" value="Medium-chain alcohol dehydrogenases, catalytic domain"/>
    <property type="match status" value="1"/>
</dbReference>
<keyword evidence="13" id="KW-1185">Reference proteome</keyword>
<reference evidence="12" key="1">
    <citation type="submission" date="2022-11" db="EMBL/GenBank/DDBJ databases">
        <authorList>
            <person name="Petersen C."/>
        </authorList>
    </citation>
    <scope>NUCLEOTIDE SEQUENCE</scope>
    <source>
        <strain evidence="12">IBT 21917</strain>
    </source>
</reference>
<keyword evidence="6" id="KW-0511">Multifunctional enzyme</keyword>
<evidence type="ECO:0000256" key="6">
    <source>
        <dbReference type="ARBA" id="ARBA00023268"/>
    </source>
</evidence>
<dbReference type="InterPro" id="IPR049900">
    <property type="entry name" value="PKS_mFAS_DH"/>
</dbReference>
<dbReference type="SMART" id="SM00827">
    <property type="entry name" value="PKS_AT"/>
    <property type="match status" value="1"/>
</dbReference>
<dbReference type="Pfam" id="PF21089">
    <property type="entry name" value="PKS_DH_N"/>
    <property type="match status" value="1"/>
</dbReference>
<dbReference type="InterPro" id="IPR013968">
    <property type="entry name" value="PKS_KR"/>
</dbReference>
<dbReference type="InterPro" id="IPR050091">
    <property type="entry name" value="PKS_NRPS_Biosynth_Enz"/>
</dbReference>
<keyword evidence="7" id="KW-0012">Acyltransferase</keyword>
<keyword evidence="2" id="KW-0597">Phosphoprotein</keyword>
<dbReference type="GO" id="GO:0032259">
    <property type="term" value="P:methylation"/>
    <property type="evidence" value="ECO:0007669"/>
    <property type="project" value="UniProtKB-KW"/>
</dbReference>
<feature type="region of interest" description="C-terminal hotdog fold" evidence="8">
    <location>
        <begin position="1082"/>
        <end position="1231"/>
    </location>
</feature>
<dbReference type="GO" id="GO:0004312">
    <property type="term" value="F:fatty acid synthase activity"/>
    <property type="evidence" value="ECO:0007669"/>
    <property type="project" value="TreeGrafter"/>
</dbReference>
<evidence type="ECO:0000256" key="9">
    <source>
        <dbReference type="SAM" id="MobiDB-lite"/>
    </source>
</evidence>
<dbReference type="SMART" id="SM00829">
    <property type="entry name" value="PKS_ER"/>
    <property type="match status" value="1"/>
</dbReference>
<evidence type="ECO:0000256" key="4">
    <source>
        <dbReference type="ARBA" id="ARBA00022679"/>
    </source>
</evidence>
<dbReference type="Pfam" id="PF00698">
    <property type="entry name" value="Acyl_transf_1"/>
    <property type="match status" value="1"/>
</dbReference>
<dbReference type="PANTHER" id="PTHR43775:SF49">
    <property type="entry name" value="SYNTHASE, PUTATIVE (JCVI)-RELATED"/>
    <property type="match status" value="1"/>
</dbReference>
<feature type="active site" description="Proton acceptor; for dehydratase activity" evidence="8">
    <location>
        <position position="972"/>
    </location>
</feature>
<dbReference type="Pfam" id="PF08240">
    <property type="entry name" value="ADH_N"/>
    <property type="match status" value="1"/>
</dbReference>
<dbReference type="Pfam" id="PF00109">
    <property type="entry name" value="ketoacyl-synt"/>
    <property type="match status" value="1"/>
</dbReference>
<dbReference type="FunFam" id="3.40.50.720:FF:000209">
    <property type="entry name" value="Polyketide synthase Pks12"/>
    <property type="match status" value="1"/>
</dbReference>
<dbReference type="SUPFAM" id="SSF47336">
    <property type="entry name" value="ACP-like"/>
    <property type="match status" value="1"/>
</dbReference>
<dbReference type="Pfam" id="PF08659">
    <property type="entry name" value="KR"/>
    <property type="match status" value="1"/>
</dbReference>
<evidence type="ECO:0000256" key="3">
    <source>
        <dbReference type="ARBA" id="ARBA00022603"/>
    </source>
</evidence>
<dbReference type="InterPro" id="IPR036736">
    <property type="entry name" value="ACP-like_sf"/>
</dbReference>
<dbReference type="InterPro" id="IPR013154">
    <property type="entry name" value="ADH-like_N"/>
</dbReference>
<dbReference type="Pfam" id="PF02801">
    <property type="entry name" value="Ketoacyl-synt_C"/>
    <property type="match status" value="1"/>
</dbReference>
<evidence type="ECO:0000256" key="5">
    <source>
        <dbReference type="ARBA" id="ARBA00022857"/>
    </source>
</evidence>
<feature type="active site" description="Proton donor; for dehydratase activity" evidence="8">
    <location>
        <position position="1144"/>
    </location>
</feature>
<dbReference type="InterPro" id="IPR032821">
    <property type="entry name" value="PKS_assoc"/>
</dbReference>
<dbReference type="PROSITE" id="PS52019">
    <property type="entry name" value="PKS_MFAS_DH"/>
    <property type="match status" value="1"/>
</dbReference>
<proteinExistence type="predicted"/>
<dbReference type="Gene3D" id="3.40.50.150">
    <property type="entry name" value="Vaccinia Virus protein VP39"/>
    <property type="match status" value="1"/>
</dbReference>
<dbReference type="Pfam" id="PF00107">
    <property type="entry name" value="ADH_zinc_N"/>
    <property type="match status" value="1"/>
</dbReference>
<dbReference type="Pfam" id="PF16197">
    <property type="entry name" value="KAsynt_C_assoc"/>
    <property type="match status" value="1"/>
</dbReference>
<dbReference type="Proteomes" id="UP001146351">
    <property type="component" value="Unassembled WGS sequence"/>
</dbReference>
<name>A0A9W9I1M8_9EURO</name>
<evidence type="ECO:0000259" key="11">
    <source>
        <dbReference type="PROSITE" id="PS52019"/>
    </source>
</evidence>
<evidence type="ECO:0000313" key="13">
    <source>
        <dbReference type="Proteomes" id="UP001146351"/>
    </source>
</evidence>
<keyword evidence="4" id="KW-0808">Transferase</keyword>
<dbReference type="CDD" id="cd00833">
    <property type="entry name" value="PKS"/>
    <property type="match status" value="1"/>
</dbReference>
<dbReference type="SUPFAM" id="SSF55048">
    <property type="entry name" value="Probable ACP-binding domain of malonyl-CoA ACP transacylase"/>
    <property type="match status" value="1"/>
</dbReference>
<evidence type="ECO:0000259" key="10">
    <source>
        <dbReference type="PROSITE" id="PS52004"/>
    </source>
</evidence>
<dbReference type="CDD" id="cd05195">
    <property type="entry name" value="enoyl_red"/>
    <property type="match status" value="1"/>
</dbReference>
<dbReference type="InterPro" id="IPR016036">
    <property type="entry name" value="Malonyl_transacylase_ACP-bd"/>
</dbReference>
<dbReference type="GO" id="GO:0006633">
    <property type="term" value="P:fatty acid biosynthetic process"/>
    <property type="evidence" value="ECO:0007669"/>
    <property type="project" value="TreeGrafter"/>
</dbReference>
<dbReference type="Gene3D" id="3.40.366.10">
    <property type="entry name" value="Malonyl-Coenzyme A Acyl Carrier Protein, domain 2"/>
    <property type="match status" value="1"/>
</dbReference>
<feature type="domain" description="PKS/mFAS DH" evidence="11">
    <location>
        <begin position="940"/>
        <end position="1231"/>
    </location>
</feature>
<dbReference type="Gene3D" id="3.30.70.3290">
    <property type="match status" value="1"/>
</dbReference>
<dbReference type="InterPro" id="IPR009081">
    <property type="entry name" value="PP-bd_ACP"/>
</dbReference>
<dbReference type="InterPro" id="IPR020841">
    <property type="entry name" value="PKS_Beta-ketoAc_synthase_dom"/>
</dbReference>
<dbReference type="InterPro" id="IPR013149">
    <property type="entry name" value="ADH-like_C"/>
</dbReference>
<dbReference type="InterPro" id="IPR020807">
    <property type="entry name" value="PKS_DH"/>
</dbReference>
<sequence>VNGTSPPAELDIDHAPVIDDMNGLVNGTYSAELPHLSSDKSTSGTHRSNVHDHRPSQANPIAITGMAMKLPGGVRTAESFWDFLLERRVGHSSVPPSRYNMDAHHSTTRPGLTRTAGGYFLQDDLRKFDAEFFQLRPHLAAGLDPQQRLLLETVWECLENAGETNLAGRNIGCFVGVFGNDWQELAVQDRHDFERNHVGCTHDFSLANQISHFFDLMGPSVVYRTACSSSMTALHHACQAIDAGECEMAVVAGVNLILTPTTSNSISSYGALSPSGLCKTFDESANGYGRGEAVNAILIKKLDRAIQSEDPVRGIIRATAINSDGKSAMMGVPRAEGQEKVIRMAYEKAAISDFSQTAFFECHGTGTQKGDVTETSVVAKLFDKGITMGSIKPNFGHSEGASGLTSVIKAVLALEHRLIPPNIHFHAPNPQIPFEEARLRVPLEPTAWPDDCAERVSVNCFGVGGSNAHAIIDSASSFGATKPYVNGTKLPEGYKLLPISASSDESLNKREAQIQQYLEENPHALQDLSYTLAVRRQHLHARKFLVTNGKSTIQARQAHTTPSTTSRKVAFVFPGQGAQWAAMGKELINQVHTFRNDIKKMDEELQSLGDRPTWNIEGVLSKASDSWIEDAELAQPLCTALQIGVLNLLRLWGVQPSAVAGHSSGEIAAAYAAGAISSRTAIILSYYRGRAAKLQSEPGGMVAVGMGKPGVLRYLTKGVTVACENSPRNVTLSGEPDKLDEILQRIKSESPDCHCKRLPVGVAYHSESMMKTARQYVKMIEPYLDPTESMIPMFSCVTGREISVPGELNAAYWRQTIESQVLFNRSINALIESAENGQIIVEVGPQSLLSGPLQQIFDASGQRPLLDYVPTLLKDKDPMECLLSTAGELYQKGVPLDFVAINGPGKTLNDLPLYPWQHDEKYWYESRIAREWKHSEFPPHPLLGYRSPESSSVEPSWRNRLQIKHVQWLADHRIEDEIIFPCVGYISMVGEAVRQMTGSTSYSIRELFIKTAFKVKEKGPNEVVTNLRPHKLTDSADSTWFDFTVSSWDGRNWQKHCSGQVKTGKDIKWASYPENESAIRGVRDVQSNAWFDNLKTLGLDLGPSFRGLKDITANPTDYYATAAVNSSDLLKSDYDYPIHPVTLDQGLQLLGVASCNGLSRRLTSIAIPISIHSIYVADDAHEVSLRANFLKGETGSVKSAVGGSLVGHSSGRLAFAFEGVKFIALNKSLTGTGANVPLGSRLEWKPDIDLLPGKDYMFKSMQKTPYTEVMMKLTVVVMIEFMDRIGLGISTFKSTETQQSLQENHDRLSNILMCFFPDAVDAASDPISLYSRYMRDLELTAESSEMWVEPIRGYLVKVLDALDDQVSLPEFFVERGGFKALYEFTATNVDLSYLFSLLGHANPSMAILEINSGTCGTTSGALAALRSEEGTRQFSKYELASQSSDLLNEANELFGKVDGFKSVSLHPDHRISGEQFETGCYDLVIIPSDLPSSFDPDTLCQDVRSLLTKSGRVLVREVTPPVPLIDYIMGMLPSPFTLPPDLQLPSPYPHEFWESKLLAAGFMQPDFHSCSTSTYPWSTKQAILAKVPSQELVKEPVHLLCPSKGHPWVTKARSRFEIQGHEVHLTTLQDLPGGKGNVVSLLDLTGPFLRDISAEDYNAFLKYVATKRRTLWVTKSSQMQCNDPSSGLIMGFSRTARLEALIEFTTLEVDNFDDRAAEALVKVYEKIRQESLQQRGDPECEFALQKGENTPMTLAVGRPGSVDSIAWKQQRIPDLGEDDVEIDVHFAGMNFRDIMVTLGAIDGDRGLGIEASGVVRSVGKAVTHLHPGDRVCASGTGLYTSRLMTSSKMCFPVADGISMEDAATIPVAYSTAIYSLLTVGQLERGQSVLIHSACGAVGQAAIHIARTMKAKIYATVGTPEKVEYLEKTLGIPREDIFHSRNTSFVTEVMSATGGQGVDIVLNSLAGELLHASWGCVAKFGKMVEIGKRDFMGHGTMQMEPFGGNRTFVGVDILQLAMESPIRFQRGKVKPIRPVKIFPASETRDAFAYMQRGTHIGKILIQFTGENALADIPKALTIAPTMSFRQDAAYLMIGGLGGIGRAMSNWLVENGARHLVFLSRSGGRSPAEQAFLHELRSQGCQPVAIAGSVTKIEDVERAVAASPMPISGMIHLGMVLKPAPLLDASYEDWMAVQDPKVKGTWNLHCALTSSKLDFFVVMSSVAALGGSHGQASYASANSYLGSLVRYRRSLGLPAATLDLGAVSDIGCFTQEPKWLAHARQWQFQLLNEKQAINALETAIRVSRAPCGREGIAASGQVIVGMGTTRKDSDLMARIPWRDARYRVFANIRGADDNEKEDSITHLFKRRLIQARDDPALLQKQESYDLLLEYIGHHMNFKAKTQTEKIQVARTSIDSIVLVESVGQLRRVLGIEISLAALAGATTIGELVRLVLSEIYQRLTNSE</sequence>
<dbReference type="SUPFAM" id="SSF53335">
    <property type="entry name" value="S-adenosyl-L-methionine-dependent methyltransferases"/>
    <property type="match status" value="1"/>
</dbReference>
<organism evidence="12 13">
    <name type="scientific">Penicillium capsulatum</name>
    <dbReference type="NCBI Taxonomy" id="69766"/>
    <lineage>
        <taxon>Eukaryota</taxon>
        <taxon>Fungi</taxon>
        <taxon>Dikarya</taxon>
        <taxon>Ascomycota</taxon>
        <taxon>Pezizomycotina</taxon>
        <taxon>Eurotiomycetes</taxon>
        <taxon>Eurotiomycetidae</taxon>
        <taxon>Eurotiales</taxon>
        <taxon>Aspergillaceae</taxon>
        <taxon>Penicillium</taxon>
    </lineage>
</organism>
<dbReference type="GO" id="GO:0044550">
    <property type="term" value="P:secondary metabolite biosynthetic process"/>
    <property type="evidence" value="ECO:0007669"/>
    <property type="project" value="TreeGrafter"/>
</dbReference>
<dbReference type="InterPro" id="IPR049552">
    <property type="entry name" value="PKS_DH_N"/>
</dbReference>
<dbReference type="GO" id="GO:0016491">
    <property type="term" value="F:oxidoreductase activity"/>
    <property type="evidence" value="ECO:0007669"/>
    <property type="project" value="InterPro"/>
</dbReference>
<accession>A0A9W9I1M8</accession>
<dbReference type="Gene3D" id="3.40.47.10">
    <property type="match status" value="1"/>
</dbReference>
<keyword evidence="3" id="KW-0489">Methyltransferase</keyword>
<dbReference type="Pfam" id="PF23114">
    <property type="entry name" value="NAD-bd_HRPKS_sdrA"/>
    <property type="match status" value="1"/>
</dbReference>
<evidence type="ECO:0000256" key="2">
    <source>
        <dbReference type="ARBA" id="ARBA00022553"/>
    </source>
</evidence>
<dbReference type="SMART" id="SM00825">
    <property type="entry name" value="PKS_KS"/>
    <property type="match status" value="1"/>
</dbReference>
<dbReference type="OrthoDB" id="329835at2759"/>
<keyword evidence="1" id="KW-0596">Phosphopantetheine</keyword>
<evidence type="ECO:0000313" key="12">
    <source>
        <dbReference type="EMBL" id="KAJ5161517.1"/>
    </source>
</evidence>
<dbReference type="InterPro" id="IPR016035">
    <property type="entry name" value="Acyl_Trfase/lysoPLipase"/>
</dbReference>
<dbReference type="InterPro" id="IPR049551">
    <property type="entry name" value="PKS_DH_C"/>
</dbReference>
<dbReference type="InterPro" id="IPR011032">
    <property type="entry name" value="GroES-like_sf"/>
</dbReference>
<dbReference type="InterPro" id="IPR014043">
    <property type="entry name" value="Acyl_transferase_dom"/>
</dbReference>
<dbReference type="InterPro" id="IPR016039">
    <property type="entry name" value="Thiolase-like"/>
</dbReference>
<dbReference type="Gene3D" id="3.40.50.720">
    <property type="entry name" value="NAD(P)-binding Rossmann-like Domain"/>
    <property type="match status" value="2"/>
</dbReference>
<keyword evidence="5" id="KW-0521">NADP</keyword>
<dbReference type="InterPro" id="IPR042104">
    <property type="entry name" value="PKS_dehydratase_sf"/>
</dbReference>
<dbReference type="InterPro" id="IPR056501">
    <property type="entry name" value="NAD-bd_HRPKS_sdrA"/>
</dbReference>
<dbReference type="Pfam" id="PF00550">
    <property type="entry name" value="PP-binding"/>
    <property type="match status" value="1"/>
</dbReference>
<dbReference type="InterPro" id="IPR029063">
    <property type="entry name" value="SAM-dependent_MTases_sf"/>
</dbReference>
<dbReference type="SMART" id="SM00822">
    <property type="entry name" value="PKS_KR"/>
    <property type="match status" value="1"/>
</dbReference>
<dbReference type="Gene3D" id="3.10.129.110">
    <property type="entry name" value="Polyketide synthase dehydratase"/>
    <property type="match status" value="1"/>
</dbReference>
<dbReference type="SUPFAM" id="SSF50129">
    <property type="entry name" value="GroES-like"/>
    <property type="match status" value="1"/>
</dbReference>
<dbReference type="InterPro" id="IPR014030">
    <property type="entry name" value="Ketoacyl_synth_N"/>
</dbReference>
<feature type="domain" description="Ketosynthase family 3 (KS3)" evidence="10">
    <location>
        <begin position="58"/>
        <end position="474"/>
    </location>
</feature>
<dbReference type="SMART" id="SM00826">
    <property type="entry name" value="PKS_DH"/>
    <property type="match status" value="1"/>
</dbReference>
<evidence type="ECO:0000256" key="1">
    <source>
        <dbReference type="ARBA" id="ARBA00022450"/>
    </source>
</evidence>
<feature type="region of interest" description="Disordered" evidence="9">
    <location>
        <begin position="31"/>
        <end position="58"/>
    </location>
</feature>
<feature type="non-terminal residue" evidence="12">
    <location>
        <position position="1"/>
    </location>
</feature>
<dbReference type="InterPro" id="IPR036291">
    <property type="entry name" value="NAD(P)-bd_dom_sf"/>
</dbReference>